<gene>
    <name evidence="2" type="ORF">OWR29_26215</name>
</gene>
<comment type="caution">
    <text evidence="2">The sequence shown here is derived from an EMBL/GenBank/DDBJ whole genome shotgun (WGS) entry which is preliminary data.</text>
</comment>
<dbReference type="RefSeq" id="WP_267565890.1">
    <property type="nucleotide sequence ID" value="NZ_JAPNTZ010000009.1"/>
</dbReference>
<keyword evidence="3" id="KW-1185">Reference proteome</keyword>
<reference evidence="2" key="1">
    <citation type="submission" date="2022-11" db="EMBL/GenBank/DDBJ databases">
        <authorList>
            <person name="Somphong A."/>
            <person name="Phongsopitanun W."/>
        </authorList>
    </citation>
    <scope>NUCLEOTIDE SEQUENCE</scope>
    <source>
        <strain evidence="2">Pm04-4</strain>
    </source>
</reference>
<evidence type="ECO:0000313" key="3">
    <source>
        <dbReference type="Proteomes" id="UP001151002"/>
    </source>
</evidence>
<accession>A0ABT4B645</accession>
<feature type="compositionally biased region" description="Low complexity" evidence="1">
    <location>
        <begin position="71"/>
        <end position="82"/>
    </location>
</feature>
<evidence type="ECO:0000256" key="1">
    <source>
        <dbReference type="SAM" id="MobiDB-lite"/>
    </source>
</evidence>
<name>A0ABT4B645_9ACTN</name>
<dbReference type="Proteomes" id="UP001151002">
    <property type="component" value="Unassembled WGS sequence"/>
</dbReference>
<organism evidence="2 3">
    <name type="scientific">Paractinoplanes pyxinae</name>
    <dbReference type="NCBI Taxonomy" id="2997416"/>
    <lineage>
        <taxon>Bacteria</taxon>
        <taxon>Bacillati</taxon>
        <taxon>Actinomycetota</taxon>
        <taxon>Actinomycetes</taxon>
        <taxon>Micromonosporales</taxon>
        <taxon>Micromonosporaceae</taxon>
        <taxon>Paractinoplanes</taxon>
    </lineage>
</organism>
<protein>
    <submittedName>
        <fullName evidence="2">Uncharacterized protein</fullName>
    </submittedName>
</protein>
<feature type="region of interest" description="Disordered" evidence="1">
    <location>
        <begin position="28"/>
        <end position="101"/>
    </location>
</feature>
<dbReference type="EMBL" id="JAPNTZ010000009">
    <property type="protein sequence ID" value="MCY1141507.1"/>
    <property type="molecule type" value="Genomic_DNA"/>
</dbReference>
<proteinExistence type="predicted"/>
<evidence type="ECO:0000313" key="2">
    <source>
        <dbReference type="EMBL" id="MCY1141507.1"/>
    </source>
</evidence>
<sequence>MTRRWPGPVLLTVLALVIYLITPDRLPATQQPHPLPGGGQSWLAGSAHDPAQHPQLTSDGVTILPRADTQPAGADAALLPLPAFSPPLADPSPGRLSDRPTWQSIAAWQPDLHALQILRC</sequence>